<feature type="compositionally biased region" description="Basic residues" evidence="1">
    <location>
        <begin position="1330"/>
        <end position="1340"/>
    </location>
</feature>
<proteinExistence type="predicted"/>
<feature type="compositionally biased region" description="Low complexity" evidence="1">
    <location>
        <begin position="1406"/>
        <end position="1416"/>
    </location>
</feature>
<feature type="region of interest" description="Disordered" evidence="1">
    <location>
        <begin position="1533"/>
        <end position="1600"/>
    </location>
</feature>
<feature type="region of interest" description="Disordered" evidence="1">
    <location>
        <begin position="1460"/>
        <end position="1482"/>
    </location>
</feature>
<feature type="compositionally biased region" description="Polar residues" evidence="1">
    <location>
        <begin position="1170"/>
        <end position="1194"/>
    </location>
</feature>
<dbReference type="STRING" id="599839.J4H2A3"/>
<feature type="region of interest" description="Disordered" evidence="1">
    <location>
        <begin position="1214"/>
        <end position="1240"/>
    </location>
</feature>
<sequence>MSLPTPPSTSHRDKENRLARFSGRRVVWSEECQYRILPSSPPRLSVESSAKKTPPVKSILKKTTHVLLPLALNFEKETTPEPSDPLADLHYLEGPVSKIVAVDASLRDLIEAYSVLAARLRSQHREMLVDALVRDLSRIFVDPGKTEHSEELTLHEEESVVLLSPKGSPVKKKGMSEEQVKFARDLCTVCHAVIKFLNVLFTFPAIYQIFTDKQLSFVLTQVLAIPLANELPTPNARKTCALSMWLLQTQRLPAEVLVPAKDRIAYALRRGIEGELGKEGKKGSVNDGLKAIHDLSLAYPNVFVPAFIEVLPSIFSNLLASTLVLRSQACHALGGFAYAAATLPQASIHARISNIAEDFLTSQQSTSSNGPVSPSKDPVIIRTLRTTLGATDPKHVAQGPVWAWSVLASFVVLLGPTLYINDKLTRSISALFSLGMRHQKSSVRALGCLSWRCMTWAYFHPPLEVPTAVSEDDMVEDEEDIEAEEAEAAKQAYMKRMNTVWKVVQSVVDMGAGVTTIGALLSQEPTDELSLRRALGVLRGMSKKGGHTCKDALDAAVRLVGLESEPEWNAQKLLPLGLFSANPGLLTAEYKLLPQAVKPLFEQCAQMEDLRSLTREELAVDWVFNSLLDVWKEGLGALRLTWGCELPSEIIDVWYGLVRAPAAVMQGRFGLSVFTTKRSFYLDADDDQGIVQFANQAAEILIDLLKNPGLDLSLEPELGGQVPTSPVKVGRQALLPTPVSRWNLGLKLYLIRELWNVLKTVFTPGILVEAAGKLFAFLIRQEMSLVGNINAVDEVRYQWASLCAEVIFDCETGELDIFWRSRIDPRYSKRGHMWNAAVCRSVWAIFFQKWQECAAPFESAIILLGVPFMNLDIWDMSTEDVEAWDKLLQTTIAKGLDYGIDSVSVIDQIAAKILSNHDPTLTSSTRVVDLLLSHLEINEARQIPSEVMEFANDTLVSSYPPEPRNKVTALWMIRSLTRIIDACPIELSLSMFEILQEGLSLWIADDYQVFTAEEYAMDILPVYQTVLLGIQSLTASIEIVEALTPLIESAFCGRQDKPEGAKYAFHDFWLATYANVSKPSWGWPQGIQNCLQAPVDPLATTFASSDQQSNVIALSAAESGASNDALFAETEEDDDEATETAAVVSALLLVSSPPAPSVPSPLVHAILPSTPESSPRQVHTTTPVRLHQPANQGTLPAAPPALHVSPFLSLPVREPVTPKRESGSSPNRSVRRQSSDKENVPPLFAASVAERVAVHSPATPSILGKRNNADDVFEERSAKKPKLDLASAAPLLLPQAKLESMSSISNITTESSSTHVNVPFQGTTSTLLKRTSHKLSRRKPASKEGEDEDPFGSSSDESSGEDTTPVASTSTHVSRARKRKAVTLDAVEVPTFSQVLLVERRASLRSTTLQRTQSSSVTCANQESSGTPQVRVERPLRRTRSATKLLGETATFEQLFQTPTKRRKTRVSELKQEARASPSIPSSPLRAIREAEAPIAGSDDSIMLATPTKSLPQLSSDDDPFMGQVTPLGVVSPALRRTRMSDSDLPSSDDSTMSASPSREHVKRRIARLPSSRNYLNPSPLKMRLRTMSDFDSLPSASDD</sequence>
<feature type="compositionally biased region" description="Low complexity" evidence="1">
    <location>
        <begin position="1543"/>
        <end position="1557"/>
    </location>
</feature>
<keyword evidence="3" id="KW-1185">Reference proteome</keyword>
<evidence type="ECO:0000313" key="2">
    <source>
        <dbReference type="EMBL" id="CCM01174.1"/>
    </source>
</evidence>
<feature type="compositionally biased region" description="Polar residues" evidence="1">
    <location>
        <begin position="1417"/>
        <end position="1428"/>
    </location>
</feature>
<feature type="compositionally biased region" description="Polar residues" evidence="1">
    <location>
        <begin position="1320"/>
        <end position="1329"/>
    </location>
</feature>
<dbReference type="GeneID" id="24096085"/>
<protein>
    <recommendedName>
        <fullName evidence="4">Telomere-associated protein Rif1 N-terminal domain-containing protein</fullName>
    </recommendedName>
</protein>
<dbReference type="Proteomes" id="UP000006352">
    <property type="component" value="Unassembled WGS sequence"/>
</dbReference>
<dbReference type="InParanoid" id="J4H2A3"/>
<dbReference type="OrthoDB" id="2591260at2759"/>
<dbReference type="RefSeq" id="XP_012180457.1">
    <property type="nucleotide sequence ID" value="XM_012325067.1"/>
</dbReference>
<dbReference type="SUPFAM" id="SSF48371">
    <property type="entry name" value="ARM repeat"/>
    <property type="match status" value="1"/>
</dbReference>
<name>J4H2A3_9APHY</name>
<feature type="region of interest" description="Disordered" evidence="1">
    <location>
        <begin position="1161"/>
        <end position="1202"/>
    </location>
</feature>
<organism evidence="2 3">
    <name type="scientific">Fibroporia radiculosa</name>
    <dbReference type="NCBI Taxonomy" id="599839"/>
    <lineage>
        <taxon>Eukaryota</taxon>
        <taxon>Fungi</taxon>
        <taxon>Dikarya</taxon>
        <taxon>Basidiomycota</taxon>
        <taxon>Agaricomycotina</taxon>
        <taxon>Agaricomycetes</taxon>
        <taxon>Polyporales</taxon>
        <taxon>Fibroporiaceae</taxon>
        <taxon>Fibroporia</taxon>
    </lineage>
</organism>
<reference evidence="2 3" key="1">
    <citation type="journal article" date="2012" name="Appl. Environ. Microbiol.">
        <title>Short-read sequencing for genomic analysis of the brown rot fungus Fibroporia radiculosa.</title>
        <authorList>
            <person name="Tang J.D."/>
            <person name="Perkins A.D."/>
            <person name="Sonstegard T.S."/>
            <person name="Schroeder S.G."/>
            <person name="Burgess S.C."/>
            <person name="Diehl S.V."/>
        </authorList>
    </citation>
    <scope>NUCLEOTIDE SEQUENCE [LARGE SCALE GENOMIC DNA]</scope>
    <source>
        <strain evidence="2 3">TFFH 294</strain>
    </source>
</reference>
<dbReference type="InterPro" id="IPR016024">
    <property type="entry name" value="ARM-type_fold"/>
</dbReference>
<evidence type="ECO:0008006" key="4">
    <source>
        <dbReference type="Google" id="ProtNLM"/>
    </source>
</evidence>
<accession>J4H2A3</accession>
<evidence type="ECO:0000313" key="3">
    <source>
        <dbReference type="Proteomes" id="UP000006352"/>
    </source>
</evidence>
<dbReference type="EMBL" id="HE797022">
    <property type="protein sequence ID" value="CCM01174.1"/>
    <property type="molecule type" value="Genomic_DNA"/>
</dbReference>
<gene>
    <name evidence="2" type="ORF">FIBRA_03222</name>
</gene>
<evidence type="ECO:0000256" key="1">
    <source>
        <dbReference type="SAM" id="MobiDB-lite"/>
    </source>
</evidence>
<feature type="region of interest" description="Disordered" evidence="1">
    <location>
        <begin position="1309"/>
        <end position="1379"/>
    </location>
</feature>
<dbReference type="HOGENOM" id="CLU_001598_0_0_1"/>
<feature type="region of interest" description="Disordered" evidence="1">
    <location>
        <begin position="1406"/>
        <end position="1430"/>
    </location>
</feature>